<comment type="cofactor">
    <cofactor evidence="4">
        <name>FAD</name>
        <dbReference type="ChEBI" id="CHEBI:57692"/>
    </cofactor>
    <text evidence="4">Binds 1 FAD per subunit.</text>
</comment>
<dbReference type="InterPro" id="IPR036155">
    <property type="entry name" value="Crypto/Photolyase_N_sf"/>
</dbReference>
<dbReference type="GO" id="GO:0003904">
    <property type="term" value="F:deoxyribodipyrimidine photo-lyase activity"/>
    <property type="evidence" value="ECO:0007669"/>
    <property type="project" value="TreeGrafter"/>
</dbReference>
<comment type="caution">
    <text evidence="6">The sequence shown here is derived from an EMBL/GenBank/DDBJ whole genome shotgun (WGS) entry which is preliminary data.</text>
</comment>
<evidence type="ECO:0000256" key="2">
    <source>
        <dbReference type="ARBA" id="ARBA00022630"/>
    </source>
</evidence>
<dbReference type="GO" id="GO:0005634">
    <property type="term" value="C:nucleus"/>
    <property type="evidence" value="ECO:0007669"/>
    <property type="project" value="TreeGrafter"/>
</dbReference>
<keyword evidence="3 4" id="KW-0274">FAD</keyword>
<dbReference type="Proteomes" id="UP001362899">
    <property type="component" value="Unassembled WGS sequence"/>
</dbReference>
<keyword evidence="2 4" id="KW-0285">Flavoprotein</keyword>
<accession>A0AAV5RPT1</accession>
<protein>
    <submittedName>
        <fullName evidence="6">Deoxyribodipyrimidine photo-lyase</fullName>
    </submittedName>
</protein>
<dbReference type="GO" id="GO:0043153">
    <property type="term" value="P:entrainment of circadian clock by photoperiod"/>
    <property type="evidence" value="ECO:0007669"/>
    <property type="project" value="TreeGrafter"/>
</dbReference>
<feature type="binding site" evidence="4">
    <location>
        <begin position="435"/>
        <end position="437"/>
    </location>
    <ligand>
        <name>FAD</name>
        <dbReference type="ChEBI" id="CHEBI:57692"/>
    </ligand>
</feature>
<evidence type="ECO:0000256" key="1">
    <source>
        <dbReference type="ARBA" id="ARBA00005862"/>
    </source>
</evidence>
<organism evidence="6 7">
    <name type="scientific">Starmerella bacillaris</name>
    <name type="common">Yeast</name>
    <name type="synonym">Candida zemplinina</name>
    <dbReference type="NCBI Taxonomy" id="1247836"/>
    <lineage>
        <taxon>Eukaryota</taxon>
        <taxon>Fungi</taxon>
        <taxon>Dikarya</taxon>
        <taxon>Ascomycota</taxon>
        <taxon>Saccharomycotina</taxon>
        <taxon>Dipodascomycetes</taxon>
        <taxon>Dipodascales</taxon>
        <taxon>Trichomonascaceae</taxon>
        <taxon>Starmerella</taxon>
    </lineage>
</organism>
<keyword evidence="7" id="KW-1185">Reference proteome</keyword>
<dbReference type="InterPro" id="IPR036134">
    <property type="entry name" value="Crypto/Photolyase_FAD-like_sf"/>
</dbReference>
<feature type="domain" description="Photolyase/cryptochrome alpha/beta" evidence="5">
    <location>
        <begin position="45"/>
        <end position="182"/>
    </location>
</feature>
<dbReference type="EMBL" id="BTGC01000008">
    <property type="protein sequence ID" value="GMM52927.1"/>
    <property type="molecule type" value="Genomic_DNA"/>
</dbReference>
<comment type="similarity">
    <text evidence="1">Belongs to the DNA photolyase class-1 family.</text>
</comment>
<proteinExistence type="inferred from homology"/>
<feature type="binding site" evidence="4">
    <location>
        <position position="276"/>
    </location>
    <ligand>
        <name>FAD</name>
        <dbReference type="ChEBI" id="CHEBI:57692"/>
    </ligand>
</feature>
<evidence type="ECO:0000313" key="7">
    <source>
        <dbReference type="Proteomes" id="UP001362899"/>
    </source>
</evidence>
<sequence>MKRKLSNGSRFRHPTLERAQEVDNVVPFASLQAKLNKSKSSNSGSAVHWFRTKDLRAEDNVGLTAAAKRAEKHGSSLFTIFVFNSEELRSHGVGNNRNAFMLQGLKALKEQLKKQGIPLAVKSCKSTKETVDIIGDFMKETGSFTLFANFEYEYDEIMRDIQVVDRLQENDMDFQLLHDQTILEPGSLTTSTHSPRKVFTPFWNDWVPAVNKLDLSLLPVPKQPGTSVDEKFFNSKDEADIFDTKLDTSLEKLWPAGHDSGIEKLNHFIDKKIDRYGNERSTPAKDCVSRLSPYFALGFISAREALVAIKERKDVKSFGTSTNGVDSWVRELAFREFYRQMVAVVCPHIVMNVPMSLKLNNVEFVDVESKEGKDSWDRWVSGTTGYPFVDAGMRQLNSEGYMHNRLRMNVASYLKMTMLLDYRLGANYFANHLLDWDCCNNMFGWDPSLTVFNPVLQAEKCDPAGNYIRKWIPELRNVFGKAIFDPYHRMQPKEFEKLGYPAPQERQKDLQDCKKRALERYKRAYGKIKQEEQ</sequence>
<dbReference type="SUPFAM" id="SSF48173">
    <property type="entry name" value="Cryptochrome/photolyase FAD-binding domain"/>
    <property type="match status" value="1"/>
</dbReference>
<feature type="binding site" evidence="4">
    <location>
        <begin position="331"/>
        <end position="338"/>
    </location>
    <ligand>
        <name>FAD</name>
        <dbReference type="ChEBI" id="CHEBI:57692"/>
    </ligand>
</feature>
<dbReference type="InterPro" id="IPR014729">
    <property type="entry name" value="Rossmann-like_a/b/a_fold"/>
</dbReference>
<dbReference type="PROSITE" id="PS51645">
    <property type="entry name" value="PHR_CRY_ALPHA_BETA"/>
    <property type="match status" value="1"/>
</dbReference>
<dbReference type="Pfam" id="PF03441">
    <property type="entry name" value="FAD_binding_7"/>
    <property type="match status" value="1"/>
</dbReference>
<dbReference type="Gene3D" id="3.40.50.620">
    <property type="entry name" value="HUPs"/>
    <property type="match status" value="1"/>
</dbReference>
<dbReference type="InterPro" id="IPR006050">
    <property type="entry name" value="DNA_photolyase_N"/>
</dbReference>
<dbReference type="Gene3D" id="1.10.579.10">
    <property type="entry name" value="DNA Cyclobutane Dipyrimidine Photolyase, subunit A, domain 3"/>
    <property type="match status" value="1"/>
</dbReference>
<dbReference type="PANTHER" id="PTHR11455">
    <property type="entry name" value="CRYPTOCHROME"/>
    <property type="match status" value="1"/>
</dbReference>
<gene>
    <name evidence="6" type="ORF">DASB73_038900</name>
</gene>
<dbReference type="GO" id="GO:0032922">
    <property type="term" value="P:circadian regulation of gene expression"/>
    <property type="evidence" value="ECO:0007669"/>
    <property type="project" value="TreeGrafter"/>
</dbReference>
<evidence type="ECO:0000256" key="4">
    <source>
        <dbReference type="PIRSR" id="PIRSR602081-1"/>
    </source>
</evidence>
<name>A0AAV5RPT1_STABA</name>
<evidence type="ECO:0000259" key="5">
    <source>
        <dbReference type="PROSITE" id="PS51645"/>
    </source>
</evidence>
<dbReference type="PRINTS" id="PR00147">
    <property type="entry name" value="DNAPHOTLYASE"/>
</dbReference>
<dbReference type="InterPro" id="IPR005101">
    <property type="entry name" value="Cryptochr/Photolyase_FAD-bd"/>
</dbReference>
<dbReference type="GO" id="GO:0071949">
    <property type="term" value="F:FAD binding"/>
    <property type="evidence" value="ECO:0007669"/>
    <property type="project" value="TreeGrafter"/>
</dbReference>
<dbReference type="AlphaFoldDB" id="A0AAV5RPT1"/>
<dbReference type="Pfam" id="PF00875">
    <property type="entry name" value="DNA_photolyase"/>
    <property type="match status" value="1"/>
</dbReference>
<dbReference type="GO" id="GO:0005737">
    <property type="term" value="C:cytoplasm"/>
    <property type="evidence" value="ECO:0007669"/>
    <property type="project" value="TreeGrafter"/>
</dbReference>
<dbReference type="Gene3D" id="1.25.40.80">
    <property type="match status" value="1"/>
</dbReference>
<dbReference type="GO" id="GO:0003677">
    <property type="term" value="F:DNA binding"/>
    <property type="evidence" value="ECO:0007669"/>
    <property type="project" value="TreeGrafter"/>
</dbReference>
<dbReference type="InterPro" id="IPR002081">
    <property type="entry name" value="Cryptochrome/DNA_photolyase_1"/>
</dbReference>
<dbReference type="SUPFAM" id="SSF52425">
    <property type="entry name" value="Cryptochrome/photolyase, N-terminal domain"/>
    <property type="match status" value="1"/>
</dbReference>
<evidence type="ECO:0000313" key="6">
    <source>
        <dbReference type="EMBL" id="GMM52927.1"/>
    </source>
</evidence>
<reference evidence="6 7" key="1">
    <citation type="journal article" date="2023" name="Elife">
        <title>Identification of key yeast species and microbe-microbe interactions impacting larval growth of Drosophila in the wild.</title>
        <authorList>
            <person name="Mure A."/>
            <person name="Sugiura Y."/>
            <person name="Maeda R."/>
            <person name="Honda K."/>
            <person name="Sakurai N."/>
            <person name="Takahashi Y."/>
            <person name="Watada M."/>
            <person name="Katoh T."/>
            <person name="Gotoh A."/>
            <person name="Gotoh Y."/>
            <person name="Taniguchi I."/>
            <person name="Nakamura K."/>
            <person name="Hayashi T."/>
            <person name="Katayama T."/>
            <person name="Uemura T."/>
            <person name="Hattori Y."/>
        </authorList>
    </citation>
    <scope>NUCLEOTIDE SEQUENCE [LARGE SCALE GENOMIC DNA]</scope>
    <source>
        <strain evidence="6 7">SB-73</strain>
    </source>
</reference>
<feature type="binding site" evidence="4">
    <location>
        <position position="328"/>
    </location>
    <ligand>
        <name>FAD</name>
        <dbReference type="ChEBI" id="CHEBI:57692"/>
    </ligand>
</feature>
<evidence type="ECO:0000256" key="3">
    <source>
        <dbReference type="ARBA" id="ARBA00022827"/>
    </source>
</evidence>
<dbReference type="PANTHER" id="PTHR11455:SF18">
    <property type="entry name" value="SI:CH1073-390K14.1"/>
    <property type="match status" value="1"/>
</dbReference>